<dbReference type="SMART" id="SM00935">
    <property type="entry name" value="OmpH"/>
    <property type="match status" value="1"/>
</dbReference>
<dbReference type="OrthoDB" id="7868372at2"/>
<proteinExistence type="predicted"/>
<evidence type="ECO:0000256" key="1">
    <source>
        <dbReference type="SAM" id="SignalP"/>
    </source>
</evidence>
<dbReference type="InterPro" id="IPR024930">
    <property type="entry name" value="Skp_dom_sf"/>
</dbReference>
<comment type="caution">
    <text evidence="2">The sequence shown here is derived from an EMBL/GenBank/DDBJ whole genome shotgun (WGS) entry which is preliminary data.</text>
</comment>
<evidence type="ECO:0008006" key="4">
    <source>
        <dbReference type="Google" id="ProtNLM"/>
    </source>
</evidence>
<reference evidence="2 3" key="1">
    <citation type="submission" date="2018-04" db="EMBL/GenBank/DDBJ databases">
        <title>Pelagivirga bohaiensis gen. nov., sp. nov., a bacterium isolated from the Bohai Sea.</title>
        <authorList>
            <person name="Ji X."/>
        </authorList>
    </citation>
    <scope>NUCLEOTIDE SEQUENCE [LARGE SCALE GENOMIC DNA]</scope>
    <source>
        <strain evidence="2 3">BH-SD16</strain>
    </source>
</reference>
<dbReference type="SUPFAM" id="SSF111384">
    <property type="entry name" value="OmpH-like"/>
    <property type="match status" value="1"/>
</dbReference>
<feature type="chain" id="PRO_5015457506" description="Outer membrane chaperone Skp" evidence="1">
    <location>
        <begin position="20"/>
        <end position="190"/>
    </location>
</feature>
<dbReference type="Proteomes" id="UP000244817">
    <property type="component" value="Unassembled WGS sequence"/>
</dbReference>
<sequence length="190" mass="20337">MRALLVGLCLAIGAGGALAQQPERTPSAAAAPQGAATLLTVDIDRLFGQSRFGERIARTYTEGRTALAAENRRIAEALRQEELALAEQRPQMDPAVFQAEAAAFDEKAQSIRRAQDAKEAALEDTLDEGRAQFLEVSRPILVQLMADRDAAAILDRRSVLLSLERIDVTDDAIALIDAAIGDGSTPEGQN</sequence>
<dbReference type="InterPro" id="IPR005632">
    <property type="entry name" value="Chaperone_Skp"/>
</dbReference>
<gene>
    <name evidence="2" type="ORF">DC363_12190</name>
</gene>
<keyword evidence="1" id="KW-0732">Signal</keyword>
<dbReference type="Gene3D" id="3.30.910.20">
    <property type="entry name" value="Skp domain"/>
    <property type="match status" value="1"/>
</dbReference>
<protein>
    <recommendedName>
        <fullName evidence="4">Outer membrane chaperone Skp</fullName>
    </recommendedName>
</protein>
<dbReference type="RefSeq" id="WP_108641438.1">
    <property type="nucleotide sequence ID" value="NZ_QCYG01000007.1"/>
</dbReference>
<dbReference type="AlphaFoldDB" id="A0A2T7FV73"/>
<dbReference type="Pfam" id="PF03938">
    <property type="entry name" value="OmpH"/>
    <property type="match status" value="1"/>
</dbReference>
<dbReference type="EMBL" id="QCYG01000007">
    <property type="protein sequence ID" value="PVA06070.1"/>
    <property type="molecule type" value="Genomic_DNA"/>
</dbReference>
<accession>A0A2T7FV73</accession>
<name>A0A2T7FV73_9RHOB</name>
<dbReference type="GO" id="GO:0051082">
    <property type="term" value="F:unfolded protein binding"/>
    <property type="evidence" value="ECO:0007669"/>
    <property type="project" value="InterPro"/>
</dbReference>
<organism evidence="2 3">
    <name type="scientific">Thalassorhabdomicrobium marinisediminis</name>
    <dbReference type="NCBI Taxonomy" id="2170577"/>
    <lineage>
        <taxon>Bacteria</taxon>
        <taxon>Pseudomonadati</taxon>
        <taxon>Pseudomonadota</taxon>
        <taxon>Alphaproteobacteria</taxon>
        <taxon>Rhodobacterales</taxon>
        <taxon>Paracoccaceae</taxon>
        <taxon>Thalassorhabdomicrobium</taxon>
    </lineage>
</organism>
<keyword evidence="3" id="KW-1185">Reference proteome</keyword>
<feature type="signal peptide" evidence="1">
    <location>
        <begin position="1"/>
        <end position="19"/>
    </location>
</feature>
<evidence type="ECO:0000313" key="3">
    <source>
        <dbReference type="Proteomes" id="UP000244817"/>
    </source>
</evidence>
<evidence type="ECO:0000313" key="2">
    <source>
        <dbReference type="EMBL" id="PVA06070.1"/>
    </source>
</evidence>